<dbReference type="PRINTS" id="PR00038">
    <property type="entry name" value="HTHLUXR"/>
</dbReference>
<evidence type="ECO:0000259" key="6">
    <source>
        <dbReference type="PROSITE" id="PS50043"/>
    </source>
</evidence>
<evidence type="ECO:0000256" key="3">
    <source>
        <dbReference type="ARBA" id="ARBA00023163"/>
    </source>
</evidence>
<dbReference type="PANTHER" id="PTHR44688:SF16">
    <property type="entry name" value="DNA-BINDING TRANSCRIPTIONAL ACTIVATOR DEVR_DOSR"/>
    <property type="match status" value="1"/>
</dbReference>
<name>A0ABX2EF58_9BURK</name>
<dbReference type="InterPro" id="IPR011006">
    <property type="entry name" value="CheY-like_superfamily"/>
</dbReference>
<reference evidence="8 9" key="1">
    <citation type="submission" date="2020-05" db="EMBL/GenBank/DDBJ databases">
        <title>Aquincola sp. isolate from soil.</title>
        <authorList>
            <person name="Han J."/>
            <person name="Kim D.-U."/>
        </authorList>
    </citation>
    <scope>NUCLEOTIDE SEQUENCE [LARGE SCALE GENOMIC DNA]</scope>
    <source>
        <strain evidence="8 9">S2</strain>
    </source>
</reference>
<dbReference type="Gene3D" id="1.10.10.10">
    <property type="entry name" value="Winged helix-like DNA-binding domain superfamily/Winged helix DNA-binding domain"/>
    <property type="match status" value="1"/>
</dbReference>
<keyword evidence="1" id="KW-0805">Transcription regulation</keyword>
<feature type="region of interest" description="Disordered" evidence="5">
    <location>
        <begin position="126"/>
        <end position="151"/>
    </location>
</feature>
<gene>
    <name evidence="8" type="ORF">HLB44_09665</name>
</gene>
<dbReference type="EMBL" id="JABRWJ010000003">
    <property type="protein sequence ID" value="NRF67249.1"/>
    <property type="molecule type" value="Genomic_DNA"/>
</dbReference>
<feature type="domain" description="HTH luxR-type" evidence="6">
    <location>
        <begin position="154"/>
        <end position="219"/>
    </location>
</feature>
<dbReference type="SMART" id="SM00448">
    <property type="entry name" value="REC"/>
    <property type="match status" value="1"/>
</dbReference>
<evidence type="ECO:0000256" key="1">
    <source>
        <dbReference type="ARBA" id="ARBA00023015"/>
    </source>
</evidence>
<dbReference type="Pfam" id="PF00072">
    <property type="entry name" value="Response_reg"/>
    <property type="match status" value="1"/>
</dbReference>
<dbReference type="CDD" id="cd06170">
    <property type="entry name" value="LuxR_C_like"/>
    <property type="match status" value="1"/>
</dbReference>
<dbReference type="RefSeq" id="WP_173122378.1">
    <property type="nucleotide sequence ID" value="NZ_JABRWJ010000003.1"/>
</dbReference>
<keyword evidence="4" id="KW-0597">Phosphoprotein</keyword>
<dbReference type="InterPro" id="IPR001789">
    <property type="entry name" value="Sig_transdc_resp-reg_receiver"/>
</dbReference>
<keyword evidence="3" id="KW-0804">Transcription</keyword>
<keyword evidence="9" id="KW-1185">Reference proteome</keyword>
<dbReference type="Pfam" id="PF00196">
    <property type="entry name" value="GerE"/>
    <property type="match status" value="1"/>
</dbReference>
<feature type="domain" description="Response regulatory" evidence="7">
    <location>
        <begin position="6"/>
        <end position="123"/>
    </location>
</feature>
<evidence type="ECO:0000256" key="4">
    <source>
        <dbReference type="PROSITE-ProRule" id="PRU00169"/>
    </source>
</evidence>
<evidence type="ECO:0000256" key="2">
    <source>
        <dbReference type="ARBA" id="ARBA00023125"/>
    </source>
</evidence>
<organism evidence="8 9">
    <name type="scientific">Pseudaquabacterium terrae</name>
    <dbReference type="NCBI Taxonomy" id="2732868"/>
    <lineage>
        <taxon>Bacteria</taxon>
        <taxon>Pseudomonadati</taxon>
        <taxon>Pseudomonadota</taxon>
        <taxon>Betaproteobacteria</taxon>
        <taxon>Burkholderiales</taxon>
        <taxon>Sphaerotilaceae</taxon>
        <taxon>Pseudaquabacterium</taxon>
    </lineage>
</organism>
<proteinExistence type="predicted"/>
<evidence type="ECO:0000256" key="5">
    <source>
        <dbReference type="SAM" id="MobiDB-lite"/>
    </source>
</evidence>
<keyword evidence="2" id="KW-0238">DNA-binding</keyword>
<dbReference type="Proteomes" id="UP000737171">
    <property type="component" value="Unassembled WGS sequence"/>
</dbReference>
<dbReference type="SUPFAM" id="SSF46894">
    <property type="entry name" value="C-terminal effector domain of the bipartite response regulators"/>
    <property type="match status" value="1"/>
</dbReference>
<sequence>MSKRSMVYIVDDNLEFREATRFWLAGCGFEVQAWGDPREAVEALARRDRSERCCLMLDVRMPELSGLDVHDRLAELDAAPPVIYMSGHADVPLAVEAMRKGAVTLLEKPFDDEALEAALDAAFASGASSRSPGVPAPDAAAPRDGEDDEAQRRFTAREAALTPRERQVLGHVIQGTYNKNIADRIGLSIKTVELYRARGMAKMKARSVAELTRMMVSGRA</sequence>
<dbReference type="InterPro" id="IPR016032">
    <property type="entry name" value="Sig_transdc_resp-reg_C-effctor"/>
</dbReference>
<evidence type="ECO:0000313" key="9">
    <source>
        <dbReference type="Proteomes" id="UP000737171"/>
    </source>
</evidence>
<dbReference type="InterPro" id="IPR036388">
    <property type="entry name" value="WH-like_DNA-bd_sf"/>
</dbReference>
<dbReference type="SUPFAM" id="SSF52172">
    <property type="entry name" value="CheY-like"/>
    <property type="match status" value="1"/>
</dbReference>
<evidence type="ECO:0000313" key="8">
    <source>
        <dbReference type="EMBL" id="NRF67249.1"/>
    </source>
</evidence>
<accession>A0ABX2EF58</accession>
<feature type="modified residue" description="4-aspartylphosphate" evidence="4">
    <location>
        <position position="58"/>
    </location>
</feature>
<dbReference type="InterPro" id="IPR000792">
    <property type="entry name" value="Tscrpt_reg_LuxR_C"/>
</dbReference>
<dbReference type="PROSITE" id="PS50110">
    <property type="entry name" value="RESPONSE_REGULATORY"/>
    <property type="match status" value="1"/>
</dbReference>
<dbReference type="Gene3D" id="3.40.50.2300">
    <property type="match status" value="1"/>
</dbReference>
<comment type="caution">
    <text evidence="8">The sequence shown here is derived from an EMBL/GenBank/DDBJ whole genome shotgun (WGS) entry which is preliminary data.</text>
</comment>
<protein>
    <submittedName>
        <fullName evidence="8">Response regulator transcription factor</fullName>
    </submittedName>
</protein>
<evidence type="ECO:0000259" key="7">
    <source>
        <dbReference type="PROSITE" id="PS50110"/>
    </source>
</evidence>
<dbReference type="SMART" id="SM00421">
    <property type="entry name" value="HTH_LUXR"/>
    <property type="match status" value="1"/>
</dbReference>
<dbReference type="PANTHER" id="PTHR44688">
    <property type="entry name" value="DNA-BINDING TRANSCRIPTIONAL ACTIVATOR DEVR_DOSR"/>
    <property type="match status" value="1"/>
</dbReference>
<dbReference type="PROSITE" id="PS50043">
    <property type="entry name" value="HTH_LUXR_2"/>
    <property type="match status" value="1"/>
</dbReference>